<dbReference type="AlphaFoldDB" id="W1X1N4"/>
<organism evidence="1">
    <name type="scientific">human gut metagenome</name>
    <dbReference type="NCBI Taxonomy" id="408170"/>
    <lineage>
        <taxon>unclassified sequences</taxon>
        <taxon>metagenomes</taxon>
        <taxon>organismal metagenomes</taxon>
    </lineage>
</organism>
<evidence type="ECO:0000313" key="1">
    <source>
        <dbReference type="EMBL" id="ETJ24228.1"/>
    </source>
</evidence>
<accession>W1X1N4</accession>
<feature type="non-terminal residue" evidence="1">
    <location>
        <position position="37"/>
    </location>
</feature>
<protein>
    <submittedName>
        <fullName evidence="1">Uncharacterized protein</fullName>
    </submittedName>
</protein>
<name>W1X1N4_9ZZZZ</name>
<dbReference type="EMBL" id="AZMM01018048">
    <property type="protein sequence ID" value="ETJ24228.1"/>
    <property type="molecule type" value="Genomic_DNA"/>
</dbReference>
<gene>
    <name evidence="1" type="ORF">Q604_UNBC18048G0001</name>
</gene>
<proteinExistence type="predicted"/>
<reference evidence="1" key="1">
    <citation type="submission" date="2013-12" db="EMBL/GenBank/DDBJ databases">
        <title>A Varibaculum cambriense genome reconstructed from a premature infant gut community with otherwise low bacterial novelty that shifts toward anaerobic metabolism during the third week of life.</title>
        <authorList>
            <person name="Brown C.T."/>
            <person name="Sharon I."/>
            <person name="Thomas B.C."/>
            <person name="Castelle C.J."/>
            <person name="Morowitz M.J."/>
            <person name="Banfield J.F."/>
        </authorList>
    </citation>
    <scope>NUCLEOTIDE SEQUENCE</scope>
</reference>
<comment type="caution">
    <text evidence="1">The sequence shown here is derived from an EMBL/GenBank/DDBJ whole genome shotgun (WGS) entry which is preliminary data.</text>
</comment>
<sequence>MGKVKFGLRDFEYGIVTAENKVPTTKKLIVTLYSVAQ</sequence>